<dbReference type="PANTHER" id="PTHR11950">
    <property type="entry name" value="RUNT RELATED"/>
    <property type="match status" value="1"/>
</dbReference>
<dbReference type="InterPro" id="IPR013524">
    <property type="entry name" value="Runt_dom"/>
</dbReference>
<proteinExistence type="predicted"/>
<dbReference type="Gene3D" id="2.60.40.720">
    <property type="match status" value="1"/>
</dbReference>
<dbReference type="SMR" id="B4JIQ0"/>
<dbReference type="InParanoid" id="B4JIQ0"/>
<evidence type="ECO:0000256" key="2">
    <source>
        <dbReference type="ARBA" id="ARBA00023015"/>
    </source>
</evidence>
<dbReference type="GO" id="GO:0000978">
    <property type="term" value="F:RNA polymerase II cis-regulatory region sequence-specific DNA binding"/>
    <property type="evidence" value="ECO:0007669"/>
    <property type="project" value="TreeGrafter"/>
</dbReference>
<dbReference type="PANTHER" id="PTHR11950:SF49">
    <property type="entry name" value="PROTEIN LOZENGE"/>
    <property type="match status" value="1"/>
</dbReference>
<keyword evidence="5" id="KW-0175">Coiled coil</keyword>
<dbReference type="InterPro" id="IPR008967">
    <property type="entry name" value="p53-like_TF_DNA-bd_sf"/>
</dbReference>
<evidence type="ECO:0000313" key="8">
    <source>
        <dbReference type="EMBL" id="EDW00497.1"/>
    </source>
</evidence>
<sequence length="344" mass="37634">MVTSSASPTGTGWSSPGDYKSASTAVAAAAVAAAAVMCEVLPSSSASVGSSSPTGGASNGTANSAHSASGNKNNSNNNNNNNNAVHQDLLWMERFVRERQQEYPGELVRTSNPYFLCSALPTHWRSNKTLPLAFKVVALADVGDGTYVTIRAGNDENCCAELRNYTAQMKNGVAKFNDLRLRGTQWSRNGSDRRRRMDRLDQQRVDQAAEARLLISSQVAHQSIHKFLNRQNGKLAEIAKQVADFERESNALTEELGEVPKSQLCPLADWRAWLSQALSVLQTQAKYLELHSHSLLPKLVQASTVKQFKEDLQLAQHYEASFRMGLATAERRPELLPMSMAIAN</sequence>
<dbReference type="GO" id="GO:0005524">
    <property type="term" value="F:ATP binding"/>
    <property type="evidence" value="ECO:0007669"/>
    <property type="project" value="InterPro"/>
</dbReference>
<dbReference type="SUPFAM" id="SSF49417">
    <property type="entry name" value="p53-like transcription factors"/>
    <property type="match status" value="1"/>
</dbReference>
<accession>B4JIQ0</accession>
<dbReference type="HOGENOM" id="CLU_807177_0_0_1"/>
<dbReference type="STRING" id="7222.B4JIQ0"/>
<evidence type="ECO:0000256" key="6">
    <source>
        <dbReference type="SAM" id="MobiDB-lite"/>
    </source>
</evidence>
<dbReference type="GO" id="GO:0005634">
    <property type="term" value="C:nucleus"/>
    <property type="evidence" value="ECO:0007669"/>
    <property type="project" value="UniProtKB-SubCell"/>
</dbReference>
<dbReference type="InterPro" id="IPR000040">
    <property type="entry name" value="AML1_Runt"/>
</dbReference>
<evidence type="ECO:0000256" key="3">
    <source>
        <dbReference type="ARBA" id="ARBA00023163"/>
    </source>
</evidence>
<keyword evidence="2" id="KW-0805">Transcription regulation</keyword>
<dbReference type="PhylomeDB" id="B4JIQ0"/>
<feature type="region of interest" description="Disordered" evidence="6">
    <location>
        <begin position="46"/>
        <end position="83"/>
    </location>
</feature>
<feature type="domain" description="Runt" evidence="7">
    <location>
        <begin position="95"/>
        <end position="223"/>
    </location>
</feature>
<name>B4JIQ0_DROGR</name>
<feature type="coiled-coil region" evidence="5">
    <location>
        <begin position="228"/>
        <end position="255"/>
    </location>
</feature>
<keyword evidence="3" id="KW-0804">Transcription</keyword>
<dbReference type="Pfam" id="PF00853">
    <property type="entry name" value="Runt"/>
    <property type="match status" value="1"/>
</dbReference>
<dbReference type="GO" id="GO:0000981">
    <property type="term" value="F:DNA-binding transcription factor activity, RNA polymerase II-specific"/>
    <property type="evidence" value="ECO:0007669"/>
    <property type="project" value="TreeGrafter"/>
</dbReference>
<dbReference type="InterPro" id="IPR012346">
    <property type="entry name" value="p53/RUNT-type_TF_DNA-bd_sf"/>
</dbReference>
<reference evidence="8 9" key="1">
    <citation type="journal article" date="2007" name="Nature">
        <title>Evolution of genes and genomes on the Drosophila phylogeny.</title>
        <authorList>
            <consortium name="Drosophila 12 Genomes Consortium"/>
            <person name="Clark A.G."/>
            <person name="Eisen M.B."/>
            <person name="Smith D.R."/>
            <person name="Bergman C.M."/>
            <person name="Oliver B."/>
            <person name="Markow T.A."/>
            <person name="Kaufman T.C."/>
            <person name="Kellis M."/>
            <person name="Gelbart W."/>
            <person name="Iyer V.N."/>
            <person name="Pollard D.A."/>
            <person name="Sackton T.B."/>
            <person name="Larracuente A.M."/>
            <person name="Singh N.D."/>
            <person name="Abad J.P."/>
            <person name="Abt D.N."/>
            <person name="Adryan B."/>
            <person name="Aguade M."/>
            <person name="Akashi H."/>
            <person name="Anderson W.W."/>
            <person name="Aquadro C.F."/>
            <person name="Ardell D.H."/>
            <person name="Arguello R."/>
            <person name="Artieri C.G."/>
            <person name="Barbash D.A."/>
            <person name="Barker D."/>
            <person name="Barsanti P."/>
            <person name="Batterham P."/>
            <person name="Batzoglou S."/>
            <person name="Begun D."/>
            <person name="Bhutkar A."/>
            <person name="Blanco E."/>
            <person name="Bosak S.A."/>
            <person name="Bradley R.K."/>
            <person name="Brand A.D."/>
            <person name="Brent M.R."/>
            <person name="Brooks A.N."/>
            <person name="Brown R.H."/>
            <person name="Butlin R.K."/>
            <person name="Caggese C."/>
            <person name="Calvi B.R."/>
            <person name="Bernardo de Carvalho A."/>
            <person name="Caspi A."/>
            <person name="Castrezana S."/>
            <person name="Celniker S.E."/>
            <person name="Chang J.L."/>
            <person name="Chapple C."/>
            <person name="Chatterji S."/>
            <person name="Chinwalla A."/>
            <person name="Civetta A."/>
            <person name="Clifton S.W."/>
            <person name="Comeron J.M."/>
            <person name="Costello J.C."/>
            <person name="Coyne J.A."/>
            <person name="Daub J."/>
            <person name="David R.G."/>
            <person name="Delcher A.L."/>
            <person name="Delehaunty K."/>
            <person name="Do C.B."/>
            <person name="Ebling H."/>
            <person name="Edwards K."/>
            <person name="Eickbush T."/>
            <person name="Evans J.D."/>
            <person name="Filipski A."/>
            <person name="Findeiss S."/>
            <person name="Freyhult E."/>
            <person name="Fulton L."/>
            <person name="Fulton R."/>
            <person name="Garcia A.C."/>
            <person name="Gardiner A."/>
            <person name="Garfield D.A."/>
            <person name="Garvin B.E."/>
            <person name="Gibson G."/>
            <person name="Gilbert D."/>
            <person name="Gnerre S."/>
            <person name="Godfrey J."/>
            <person name="Good R."/>
            <person name="Gotea V."/>
            <person name="Gravely B."/>
            <person name="Greenberg A.J."/>
            <person name="Griffiths-Jones S."/>
            <person name="Gross S."/>
            <person name="Guigo R."/>
            <person name="Gustafson E.A."/>
            <person name="Haerty W."/>
            <person name="Hahn M.W."/>
            <person name="Halligan D.L."/>
            <person name="Halpern A.L."/>
            <person name="Halter G.M."/>
            <person name="Han M.V."/>
            <person name="Heger A."/>
            <person name="Hillier L."/>
            <person name="Hinrichs A.S."/>
            <person name="Holmes I."/>
            <person name="Hoskins R.A."/>
            <person name="Hubisz M.J."/>
            <person name="Hultmark D."/>
            <person name="Huntley M.A."/>
            <person name="Jaffe D.B."/>
            <person name="Jagadeeshan S."/>
            <person name="Jeck W.R."/>
            <person name="Johnson J."/>
            <person name="Jones C.D."/>
            <person name="Jordan W.C."/>
            <person name="Karpen G.H."/>
            <person name="Kataoka E."/>
            <person name="Keightley P.D."/>
            <person name="Kheradpour P."/>
            <person name="Kirkness E.F."/>
            <person name="Koerich L.B."/>
            <person name="Kristiansen K."/>
            <person name="Kudrna D."/>
            <person name="Kulathinal R.J."/>
            <person name="Kumar S."/>
            <person name="Kwok R."/>
            <person name="Lander E."/>
            <person name="Langley C.H."/>
            <person name="Lapoint R."/>
            <person name="Lazzaro B.P."/>
            <person name="Lee S.J."/>
            <person name="Levesque L."/>
            <person name="Li R."/>
            <person name="Lin C.F."/>
            <person name="Lin M.F."/>
            <person name="Lindblad-Toh K."/>
            <person name="Llopart A."/>
            <person name="Long M."/>
            <person name="Low L."/>
            <person name="Lozovsky E."/>
            <person name="Lu J."/>
            <person name="Luo M."/>
            <person name="Machado C.A."/>
            <person name="Makalowski W."/>
            <person name="Marzo M."/>
            <person name="Matsuda M."/>
            <person name="Matzkin L."/>
            <person name="McAllister B."/>
            <person name="McBride C.S."/>
            <person name="McKernan B."/>
            <person name="McKernan K."/>
            <person name="Mendez-Lago M."/>
            <person name="Minx P."/>
            <person name="Mollenhauer M.U."/>
            <person name="Montooth K."/>
            <person name="Mount S.M."/>
            <person name="Mu X."/>
            <person name="Myers E."/>
            <person name="Negre B."/>
            <person name="Newfeld S."/>
            <person name="Nielsen R."/>
            <person name="Noor M.A."/>
            <person name="O'Grady P."/>
            <person name="Pachter L."/>
            <person name="Papaceit M."/>
            <person name="Parisi M.J."/>
            <person name="Parisi M."/>
            <person name="Parts L."/>
            <person name="Pedersen J.S."/>
            <person name="Pesole G."/>
            <person name="Phillippy A.M."/>
            <person name="Ponting C.P."/>
            <person name="Pop M."/>
            <person name="Porcelli D."/>
            <person name="Powell J.R."/>
            <person name="Prohaska S."/>
            <person name="Pruitt K."/>
            <person name="Puig M."/>
            <person name="Quesneville H."/>
            <person name="Ram K.R."/>
            <person name="Rand D."/>
            <person name="Rasmussen M.D."/>
            <person name="Reed L.K."/>
            <person name="Reenan R."/>
            <person name="Reily A."/>
            <person name="Remington K.A."/>
            <person name="Rieger T.T."/>
            <person name="Ritchie M.G."/>
            <person name="Robin C."/>
            <person name="Rogers Y.H."/>
            <person name="Rohde C."/>
            <person name="Rozas J."/>
            <person name="Rubenfield M.J."/>
            <person name="Ruiz A."/>
            <person name="Russo S."/>
            <person name="Salzberg S.L."/>
            <person name="Sanchez-Gracia A."/>
            <person name="Saranga D.J."/>
            <person name="Sato H."/>
            <person name="Schaeffer S.W."/>
            <person name="Schatz M.C."/>
            <person name="Schlenke T."/>
            <person name="Schwartz R."/>
            <person name="Segarra C."/>
            <person name="Singh R.S."/>
            <person name="Sirot L."/>
            <person name="Sirota M."/>
            <person name="Sisneros N.B."/>
            <person name="Smith C.D."/>
            <person name="Smith T.F."/>
            <person name="Spieth J."/>
            <person name="Stage D.E."/>
            <person name="Stark A."/>
            <person name="Stephan W."/>
            <person name="Strausberg R.L."/>
            <person name="Strempel S."/>
            <person name="Sturgill D."/>
            <person name="Sutton G."/>
            <person name="Sutton G.G."/>
            <person name="Tao W."/>
            <person name="Teichmann S."/>
            <person name="Tobari Y.N."/>
            <person name="Tomimura Y."/>
            <person name="Tsolas J.M."/>
            <person name="Valente V.L."/>
            <person name="Venter E."/>
            <person name="Venter J.C."/>
            <person name="Vicario S."/>
            <person name="Vieira F.G."/>
            <person name="Vilella A.J."/>
            <person name="Villasante A."/>
            <person name="Walenz B."/>
            <person name="Wang J."/>
            <person name="Wasserman M."/>
            <person name="Watts T."/>
            <person name="Wilson D."/>
            <person name="Wilson R.K."/>
            <person name="Wing R.A."/>
            <person name="Wolfner M.F."/>
            <person name="Wong A."/>
            <person name="Wong G.K."/>
            <person name="Wu C.I."/>
            <person name="Wu G."/>
            <person name="Yamamoto D."/>
            <person name="Yang H.P."/>
            <person name="Yang S.P."/>
            <person name="Yorke J.A."/>
            <person name="Yoshida K."/>
            <person name="Zdobnov E."/>
            <person name="Zhang P."/>
            <person name="Zhang Y."/>
            <person name="Zimin A.V."/>
            <person name="Baldwin J."/>
            <person name="Abdouelleil A."/>
            <person name="Abdulkadir J."/>
            <person name="Abebe A."/>
            <person name="Abera B."/>
            <person name="Abreu J."/>
            <person name="Acer S.C."/>
            <person name="Aftuck L."/>
            <person name="Alexander A."/>
            <person name="An P."/>
            <person name="Anderson E."/>
            <person name="Anderson S."/>
            <person name="Arachi H."/>
            <person name="Azer M."/>
            <person name="Bachantsang P."/>
            <person name="Barry A."/>
            <person name="Bayul T."/>
            <person name="Berlin A."/>
            <person name="Bessette D."/>
            <person name="Bloom T."/>
            <person name="Blye J."/>
            <person name="Boguslavskiy L."/>
            <person name="Bonnet C."/>
            <person name="Boukhgalter B."/>
            <person name="Bourzgui I."/>
            <person name="Brown A."/>
            <person name="Cahill P."/>
            <person name="Channer S."/>
            <person name="Cheshatsang Y."/>
            <person name="Chuda L."/>
            <person name="Citroen M."/>
            <person name="Collymore A."/>
            <person name="Cooke P."/>
            <person name="Costello M."/>
            <person name="D'Aco K."/>
            <person name="Daza R."/>
            <person name="De Haan G."/>
            <person name="DeGray S."/>
            <person name="DeMaso C."/>
            <person name="Dhargay N."/>
            <person name="Dooley K."/>
            <person name="Dooley E."/>
            <person name="Doricent M."/>
            <person name="Dorje P."/>
            <person name="Dorjee K."/>
            <person name="Dupes A."/>
            <person name="Elong R."/>
            <person name="Falk J."/>
            <person name="Farina A."/>
            <person name="Faro S."/>
            <person name="Ferguson D."/>
            <person name="Fisher S."/>
            <person name="Foley C.D."/>
            <person name="Franke A."/>
            <person name="Friedrich D."/>
            <person name="Gadbois L."/>
            <person name="Gearin G."/>
            <person name="Gearin C.R."/>
            <person name="Giannoukos G."/>
            <person name="Goode T."/>
            <person name="Graham J."/>
            <person name="Grandbois E."/>
            <person name="Grewal S."/>
            <person name="Gyaltsen K."/>
            <person name="Hafez N."/>
            <person name="Hagos B."/>
            <person name="Hall J."/>
            <person name="Henson C."/>
            <person name="Hollinger A."/>
            <person name="Honan T."/>
            <person name="Huard M.D."/>
            <person name="Hughes L."/>
            <person name="Hurhula B."/>
            <person name="Husby M.E."/>
            <person name="Kamat A."/>
            <person name="Kanga B."/>
            <person name="Kashin S."/>
            <person name="Khazanovich D."/>
            <person name="Kisner P."/>
            <person name="Lance K."/>
            <person name="Lara M."/>
            <person name="Lee W."/>
            <person name="Lennon N."/>
            <person name="Letendre F."/>
            <person name="LeVine R."/>
            <person name="Lipovsky A."/>
            <person name="Liu X."/>
            <person name="Liu J."/>
            <person name="Liu S."/>
            <person name="Lokyitsang T."/>
            <person name="Lokyitsang Y."/>
            <person name="Lubonja R."/>
            <person name="Lui A."/>
            <person name="MacDonald P."/>
            <person name="Magnisalis V."/>
            <person name="Maru K."/>
            <person name="Matthews C."/>
            <person name="McCusker W."/>
            <person name="McDonough S."/>
            <person name="Mehta T."/>
            <person name="Meldrim J."/>
            <person name="Meneus L."/>
            <person name="Mihai O."/>
            <person name="Mihalev A."/>
            <person name="Mihova T."/>
            <person name="Mittelman R."/>
            <person name="Mlenga V."/>
            <person name="Montmayeur A."/>
            <person name="Mulrain L."/>
            <person name="Navidi A."/>
            <person name="Naylor J."/>
            <person name="Negash T."/>
            <person name="Nguyen T."/>
            <person name="Nguyen N."/>
            <person name="Nicol R."/>
            <person name="Norbu C."/>
            <person name="Norbu N."/>
            <person name="Novod N."/>
            <person name="O'Neill B."/>
            <person name="Osman S."/>
            <person name="Markiewicz E."/>
            <person name="Oyono O.L."/>
            <person name="Patti C."/>
            <person name="Phunkhang P."/>
            <person name="Pierre F."/>
            <person name="Priest M."/>
            <person name="Raghuraman S."/>
            <person name="Rege F."/>
            <person name="Reyes R."/>
            <person name="Rise C."/>
            <person name="Rogov P."/>
            <person name="Ross K."/>
            <person name="Ryan E."/>
            <person name="Settipalli S."/>
            <person name="Shea T."/>
            <person name="Sherpa N."/>
            <person name="Shi L."/>
            <person name="Shih D."/>
            <person name="Sparrow T."/>
            <person name="Spaulding J."/>
            <person name="Stalker J."/>
            <person name="Stange-Thomann N."/>
            <person name="Stavropoulos S."/>
            <person name="Stone C."/>
            <person name="Strader C."/>
            <person name="Tesfaye S."/>
            <person name="Thomson T."/>
            <person name="Thoulutsang Y."/>
            <person name="Thoulutsang D."/>
            <person name="Topham K."/>
            <person name="Topping I."/>
            <person name="Tsamla T."/>
            <person name="Vassiliev H."/>
            <person name="Vo A."/>
            <person name="Wangchuk T."/>
            <person name="Wangdi T."/>
            <person name="Weiand M."/>
            <person name="Wilkinson J."/>
            <person name="Wilson A."/>
            <person name="Yadav S."/>
            <person name="Young G."/>
            <person name="Yu Q."/>
            <person name="Zembek L."/>
            <person name="Zhong D."/>
            <person name="Zimmer A."/>
            <person name="Zwirko Z."/>
            <person name="Jaffe D.B."/>
            <person name="Alvarez P."/>
            <person name="Brockman W."/>
            <person name="Butler J."/>
            <person name="Chin C."/>
            <person name="Gnerre S."/>
            <person name="Grabherr M."/>
            <person name="Kleber M."/>
            <person name="Mauceli E."/>
            <person name="MacCallum I."/>
        </authorList>
    </citation>
    <scope>NUCLEOTIDE SEQUENCE [LARGE SCALE GENOMIC DNA]</scope>
    <source>
        <strain evidence="9">Tucson 15287-2541.00</strain>
    </source>
</reference>
<dbReference type="PRINTS" id="PR00967">
    <property type="entry name" value="ONCOGENEAML1"/>
</dbReference>
<keyword evidence="4" id="KW-0539">Nucleus</keyword>
<evidence type="ECO:0000256" key="5">
    <source>
        <dbReference type="SAM" id="Coils"/>
    </source>
</evidence>
<organism evidence="9">
    <name type="scientific">Drosophila grimshawi</name>
    <name type="common">Hawaiian fruit fly</name>
    <name type="synonym">Idiomyia grimshawi</name>
    <dbReference type="NCBI Taxonomy" id="7222"/>
    <lineage>
        <taxon>Eukaryota</taxon>
        <taxon>Metazoa</taxon>
        <taxon>Ecdysozoa</taxon>
        <taxon>Arthropoda</taxon>
        <taxon>Hexapoda</taxon>
        <taxon>Insecta</taxon>
        <taxon>Pterygota</taxon>
        <taxon>Neoptera</taxon>
        <taxon>Endopterygota</taxon>
        <taxon>Diptera</taxon>
        <taxon>Brachycera</taxon>
        <taxon>Muscomorpha</taxon>
        <taxon>Ephydroidea</taxon>
        <taxon>Drosophilidae</taxon>
        <taxon>Drosophila</taxon>
        <taxon>Hawaiian Drosophila</taxon>
    </lineage>
</organism>
<evidence type="ECO:0000256" key="1">
    <source>
        <dbReference type="ARBA" id="ARBA00004123"/>
    </source>
</evidence>
<evidence type="ECO:0000259" key="7">
    <source>
        <dbReference type="PROSITE" id="PS51062"/>
    </source>
</evidence>
<gene>
    <name evidence="8" type="primary">Dgri\GH11831</name>
    <name evidence="8" type="ORF">Dgri_GH11831</name>
</gene>
<keyword evidence="9" id="KW-1185">Reference proteome</keyword>
<protein>
    <submittedName>
        <fullName evidence="8">GH11831</fullName>
    </submittedName>
</protein>
<evidence type="ECO:0000313" key="9">
    <source>
        <dbReference type="Proteomes" id="UP000001070"/>
    </source>
</evidence>
<dbReference type="PROSITE" id="PS51062">
    <property type="entry name" value="RUNT"/>
    <property type="match status" value="1"/>
</dbReference>
<dbReference type="EMBL" id="CH916370">
    <property type="protein sequence ID" value="EDW00497.1"/>
    <property type="molecule type" value="Genomic_DNA"/>
</dbReference>
<dbReference type="AlphaFoldDB" id="B4JIQ0"/>
<comment type="subcellular location">
    <subcellularLocation>
        <location evidence="1">Nucleus</location>
    </subcellularLocation>
</comment>
<dbReference type="eggNOG" id="KOG3982">
    <property type="taxonomic scope" value="Eukaryota"/>
</dbReference>
<dbReference type="Proteomes" id="UP000001070">
    <property type="component" value="Unassembled WGS sequence"/>
</dbReference>
<dbReference type="OrthoDB" id="10029800at2759"/>
<evidence type="ECO:0000256" key="4">
    <source>
        <dbReference type="ARBA" id="ARBA00023242"/>
    </source>
</evidence>